<organism evidence="7 8">
    <name type="scientific">Marisediminitalea aggregata</name>
    <dbReference type="NCBI Taxonomy" id="634436"/>
    <lineage>
        <taxon>Bacteria</taxon>
        <taxon>Pseudomonadati</taxon>
        <taxon>Pseudomonadota</taxon>
        <taxon>Gammaproteobacteria</taxon>
        <taxon>Alteromonadales</taxon>
        <taxon>Alteromonadaceae</taxon>
        <taxon>Marisediminitalea</taxon>
    </lineage>
</organism>
<evidence type="ECO:0000256" key="3">
    <source>
        <dbReference type="ARBA" id="ARBA00022989"/>
    </source>
</evidence>
<evidence type="ECO:0000259" key="6">
    <source>
        <dbReference type="Pfam" id="PF04893"/>
    </source>
</evidence>
<dbReference type="Pfam" id="PF04893">
    <property type="entry name" value="Yip1"/>
    <property type="match status" value="1"/>
</dbReference>
<keyword evidence="4 5" id="KW-0472">Membrane</keyword>
<feature type="transmembrane region" description="Helical" evidence="5">
    <location>
        <begin position="131"/>
        <end position="152"/>
    </location>
</feature>
<evidence type="ECO:0000256" key="5">
    <source>
        <dbReference type="SAM" id="Phobius"/>
    </source>
</evidence>
<feature type="transmembrane region" description="Helical" evidence="5">
    <location>
        <begin position="214"/>
        <end position="233"/>
    </location>
</feature>
<dbReference type="GO" id="GO:0016020">
    <property type="term" value="C:membrane"/>
    <property type="evidence" value="ECO:0007669"/>
    <property type="project" value="UniProtKB-SubCell"/>
</dbReference>
<keyword evidence="8" id="KW-1185">Reference proteome</keyword>
<dbReference type="STRING" id="634436.SAMN05216361_4149"/>
<protein>
    <submittedName>
        <fullName evidence="7">Yip1 domain-containing protein</fullName>
    </submittedName>
</protein>
<proteinExistence type="predicted"/>
<dbReference type="Proteomes" id="UP000184520">
    <property type="component" value="Unassembled WGS sequence"/>
</dbReference>
<dbReference type="InterPro" id="IPR006977">
    <property type="entry name" value="Yip1_dom"/>
</dbReference>
<accession>A0A1M5RE12</accession>
<dbReference type="EMBL" id="FQWD01000007">
    <property type="protein sequence ID" value="SHH24565.1"/>
    <property type="molecule type" value="Genomic_DNA"/>
</dbReference>
<feature type="transmembrane region" description="Helical" evidence="5">
    <location>
        <begin position="90"/>
        <end position="111"/>
    </location>
</feature>
<evidence type="ECO:0000256" key="1">
    <source>
        <dbReference type="ARBA" id="ARBA00004141"/>
    </source>
</evidence>
<feature type="transmembrane region" description="Helical" evidence="5">
    <location>
        <begin position="33"/>
        <end position="54"/>
    </location>
</feature>
<feature type="transmembrane region" description="Helical" evidence="5">
    <location>
        <begin position="191"/>
        <end position="208"/>
    </location>
</feature>
<dbReference type="RefSeq" id="WP_073325081.1">
    <property type="nucleotide sequence ID" value="NZ_FQWD01000007.1"/>
</dbReference>
<gene>
    <name evidence="7" type="ORF">SAMN05216361_4149</name>
</gene>
<dbReference type="AlphaFoldDB" id="A0A1M5RE12"/>
<evidence type="ECO:0000256" key="4">
    <source>
        <dbReference type="ARBA" id="ARBA00023136"/>
    </source>
</evidence>
<comment type="subcellular location">
    <subcellularLocation>
        <location evidence="1">Membrane</location>
        <topology evidence="1">Multi-pass membrane protein</topology>
    </subcellularLocation>
</comment>
<keyword evidence="3 5" id="KW-1133">Transmembrane helix</keyword>
<dbReference type="OrthoDB" id="6272224at2"/>
<evidence type="ECO:0000313" key="8">
    <source>
        <dbReference type="Proteomes" id="UP000184520"/>
    </source>
</evidence>
<name>A0A1M5RE12_9ALTE</name>
<evidence type="ECO:0000256" key="2">
    <source>
        <dbReference type="ARBA" id="ARBA00022692"/>
    </source>
</evidence>
<sequence length="234" mass="26294">MSEVTNPIQACNDIFFKPSGVFKAVNEHNNWSWVPFLIVTVLSVLPGYLFINFVDFAWYQDMLINTQYGDMSPAEQNQIRSGMGQSAVQMYMLIGGILGPIVVNAVVALYLHLMTKSDEHNLNGFTDWYGFTWWASMPAVINALIAIALIALSSDHQILPTVISPLSLAYWADIQMSSDWFGFAQSMRLESLWTIYLIAVGIAQWTSFSTKKSTLIACAPFAVIWAIWFVINLM</sequence>
<evidence type="ECO:0000313" key="7">
    <source>
        <dbReference type="EMBL" id="SHH24565.1"/>
    </source>
</evidence>
<keyword evidence="2 5" id="KW-0812">Transmembrane</keyword>
<feature type="domain" description="Yip1" evidence="6">
    <location>
        <begin position="13"/>
        <end position="230"/>
    </location>
</feature>
<reference evidence="8" key="1">
    <citation type="submission" date="2016-11" db="EMBL/GenBank/DDBJ databases">
        <authorList>
            <person name="Varghese N."/>
            <person name="Submissions S."/>
        </authorList>
    </citation>
    <scope>NUCLEOTIDE SEQUENCE [LARGE SCALE GENOMIC DNA]</scope>
    <source>
        <strain evidence="8">CGMCC 1.8995</strain>
    </source>
</reference>